<accession>A0ACB9MUC7</accession>
<organism evidence="1 2">
    <name type="scientific">Bauhinia variegata</name>
    <name type="common">Purple orchid tree</name>
    <name type="synonym">Phanera variegata</name>
    <dbReference type="NCBI Taxonomy" id="167791"/>
    <lineage>
        <taxon>Eukaryota</taxon>
        <taxon>Viridiplantae</taxon>
        <taxon>Streptophyta</taxon>
        <taxon>Embryophyta</taxon>
        <taxon>Tracheophyta</taxon>
        <taxon>Spermatophyta</taxon>
        <taxon>Magnoliopsida</taxon>
        <taxon>eudicotyledons</taxon>
        <taxon>Gunneridae</taxon>
        <taxon>Pentapetalae</taxon>
        <taxon>rosids</taxon>
        <taxon>fabids</taxon>
        <taxon>Fabales</taxon>
        <taxon>Fabaceae</taxon>
        <taxon>Cercidoideae</taxon>
        <taxon>Cercideae</taxon>
        <taxon>Bauhiniinae</taxon>
        <taxon>Bauhinia</taxon>
    </lineage>
</organism>
<keyword evidence="2" id="KW-1185">Reference proteome</keyword>
<gene>
    <name evidence="1" type="ORF">L6164_019800</name>
</gene>
<dbReference type="Proteomes" id="UP000828941">
    <property type="component" value="Chromosome 8"/>
</dbReference>
<protein>
    <submittedName>
        <fullName evidence="1">Uncharacterized protein</fullName>
    </submittedName>
</protein>
<dbReference type="EMBL" id="CM039433">
    <property type="protein sequence ID" value="KAI4327326.1"/>
    <property type="molecule type" value="Genomic_DNA"/>
</dbReference>
<evidence type="ECO:0000313" key="2">
    <source>
        <dbReference type="Proteomes" id="UP000828941"/>
    </source>
</evidence>
<reference evidence="1 2" key="1">
    <citation type="journal article" date="2022" name="DNA Res.">
        <title>Chromosomal-level genome assembly of the orchid tree Bauhinia variegata (Leguminosae; Cercidoideae) supports the allotetraploid origin hypothesis of Bauhinia.</title>
        <authorList>
            <person name="Zhong Y."/>
            <person name="Chen Y."/>
            <person name="Zheng D."/>
            <person name="Pang J."/>
            <person name="Liu Y."/>
            <person name="Luo S."/>
            <person name="Meng S."/>
            <person name="Qian L."/>
            <person name="Wei D."/>
            <person name="Dai S."/>
            <person name="Zhou R."/>
        </authorList>
    </citation>
    <scope>NUCLEOTIDE SEQUENCE [LARGE SCALE GENOMIC DNA]</scope>
    <source>
        <strain evidence="1">BV-YZ2020</strain>
    </source>
</reference>
<comment type="caution">
    <text evidence="1">The sequence shown here is derived from an EMBL/GenBank/DDBJ whole genome shotgun (WGS) entry which is preliminary data.</text>
</comment>
<evidence type="ECO:0000313" key="1">
    <source>
        <dbReference type="EMBL" id="KAI4327326.1"/>
    </source>
</evidence>
<name>A0ACB9MUC7_BAUVA</name>
<proteinExistence type="predicted"/>
<sequence length="203" mass="22241">MEAYSGSSSSSKSAYPYQFQPQSQSLQFLHSVRKVNAKPWKKHAVAPLPPTPLKVYKVDPMNFRNLVQQLTGAPEFQNAVPSLNVASAALPPKPSRDVIDIAASSPSPYAWSTPKSTLSNNNNGCYQGMESEALGMKSASQESMIGSGSGSASLLELNLLSPSSYNWFLPSYEPCRNQLGIWQGPLVYTFNYCNYTFQLITMV</sequence>